<dbReference type="SUPFAM" id="SSF53927">
    <property type="entry name" value="Cytidine deaminase-like"/>
    <property type="match status" value="1"/>
</dbReference>
<dbReference type="GO" id="GO:0016783">
    <property type="term" value="F:sulfurtransferase activity"/>
    <property type="evidence" value="ECO:0007669"/>
    <property type="project" value="InterPro"/>
</dbReference>
<reference evidence="4 5" key="1">
    <citation type="submission" date="2020-01" db="EMBL/GenBank/DDBJ databases">
        <title>Bacteria diversity of Porities sp.</title>
        <authorList>
            <person name="Wang G."/>
        </authorList>
    </citation>
    <scope>NUCLEOTIDE SEQUENCE [LARGE SCALE GENOMIC DNA]</scope>
    <source>
        <strain evidence="4 5">R33</strain>
    </source>
</reference>
<dbReference type="RefSeq" id="WP_161436425.1">
    <property type="nucleotide sequence ID" value="NZ_WXYO01000007.1"/>
</dbReference>
<evidence type="ECO:0000313" key="5">
    <source>
        <dbReference type="Proteomes" id="UP000475249"/>
    </source>
</evidence>
<dbReference type="GO" id="GO:0005737">
    <property type="term" value="C:cytoplasm"/>
    <property type="evidence" value="ECO:0007669"/>
    <property type="project" value="UniProtKB-SubCell"/>
</dbReference>
<dbReference type="GO" id="GO:0006777">
    <property type="term" value="P:Mo-molybdopterin cofactor biosynthetic process"/>
    <property type="evidence" value="ECO:0007669"/>
    <property type="project" value="UniProtKB-UniRule"/>
</dbReference>
<dbReference type="NCBIfam" id="NF001943">
    <property type="entry name" value="PRK00724.1-2"/>
    <property type="match status" value="1"/>
</dbReference>
<organism evidence="4 5">
    <name type="scientific">Poritiphilus flavus</name>
    <dbReference type="NCBI Taxonomy" id="2697053"/>
    <lineage>
        <taxon>Bacteria</taxon>
        <taxon>Pseudomonadati</taxon>
        <taxon>Bacteroidota</taxon>
        <taxon>Flavobacteriia</taxon>
        <taxon>Flavobacteriales</taxon>
        <taxon>Flavobacteriaceae</taxon>
        <taxon>Poritiphilus</taxon>
    </lineage>
</organism>
<feature type="active site" description="Cysteine persulfide intermediate" evidence="3">
    <location>
        <position position="115"/>
    </location>
</feature>
<evidence type="ECO:0000313" key="4">
    <source>
        <dbReference type="EMBL" id="NAS13377.1"/>
    </source>
</evidence>
<accession>A0A6L9EF69</accession>
<dbReference type="InterPro" id="IPR003786">
    <property type="entry name" value="FdhD"/>
</dbReference>
<dbReference type="PIRSF" id="PIRSF015626">
    <property type="entry name" value="FdhD"/>
    <property type="match status" value="1"/>
</dbReference>
<dbReference type="Pfam" id="PF02634">
    <property type="entry name" value="FdhD-NarQ"/>
    <property type="match status" value="1"/>
</dbReference>
<dbReference type="GO" id="GO:0097163">
    <property type="term" value="F:sulfur carrier activity"/>
    <property type="evidence" value="ECO:0007669"/>
    <property type="project" value="UniProtKB-UniRule"/>
</dbReference>
<keyword evidence="4" id="KW-0808">Transferase</keyword>
<name>A0A6L9EF69_9FLAO</name>
<comment type="similarity">
    <text evidence="3">Belongs to the FdhD family.</text>
</comment>
<evidence type="ECO:0000256" key="2">
    <source>
        <dbReference type="ARBA" id="ARBA00023150"/>
    </source>
</evidence>
<dbReference type="EMBL" id="WXYO01000007">
    <property type="protein sequence ID" value="NAS13377.1"/>
    <property type="molecule type" value="Genomic_DNA"/>
</dbReference>
<comment type="caution">
    <text evidence="3">Lacks conserved residue(s) required for the propagation of feature annotation.</text>
</comment>
<dbReference type="PANTHER" id="PTHR30592">
    <property type="entry name" value="FORMATE DEHYDROGENASE"/>
    <property type="match status" value="1"/>
</dbReference>
<dbReference type="AlphaFoldDB" id="A0A6L9EF69"/>
<dbReference type="InterPro" id="IPR016193">
    <property type="entry name" value="Cytidine_deaminase-like"/>
</dbReference>
<keyword evidence="2 3" id="KW-0501">Molybdenum cofactor biosynthesis</keyword>
<comment type="subcellular location">
    <subcellularLocation>
        <location evidence="3">Cytoplasm</location>
    </subcellularLocation>
</comment>
<sequence>MEKEAVEHIRIKKIRSKEISFEEDLLACEEPLEILIKLPGTSEHTAPKTISITMRTPGADSDLALGFLFTEGILTDFSQVAKVAEGNNSTLVTLKSAETVDLSKLERHFYTSSSCGVCGKTSIDFLRLAPKWKSVSTDWKVSSEVLQTLPAKLRDQQAVFERTGGLHAAALFSNSGELLQLCEDIGRHNALDKLIGQAFQNDTLPLEKYLLLLSGRASFELIQKAVMAGIPMVAAVGAPSNLAVELAKEFNISLIGFLKRHGFNIYNEGNCIEI</sequence>
<dbReference type="PANTHER" id="PTHR30592:SF1">
    <property type="entry name" value="SULFUR CARRIER PROTEIN FDHD"/>
    <property type="match status" value="1"/>
</dbReference>
<evidence type="ECO:0000256" key="3">
    <source>
        <dbReference type="HAMAP-Rule" id="MF_00187"/>
    </source>
</evidence>
<dbReference type="NCBIfam" id="TIGR00129">
    <property type="entry name" value="fdhD_narQ"/>
    <property type="match status" value="1"/>
</dbReference>
<dbReference type="Gene3D" id="3.40.140.10">
    <property type="entry name" value="Cytidine Deaminase, domain 2"/>
    <property type="match status" value="1"/>
</dbReference>
<keyword evidence="1 3" id="KW-0963">Cytoplasm</keyword>
<proteinExistence type="inferred from homology"/>
<dbReference type="Proteomes" id="UP000475249">
    <property type="component" value="Unassembled WGS sequence"/>
</dbReference>
<dbReference type="HAMAP" id="MF_00187">
    <property type="entry name" value="FdhD"/>
    <property type="match status" value="1"/>
</dbReference>
<comment type="function">
    <text evidence="3">Required for formate dehydrogenase (FDH) activity. Acts as a sulfur carrier protein that transfers sulfur from IscS to the molybdenum cofactor prior to its insertion into FDH.</text>
</comment>
<protein>
    <recommendedName>
        <fullName evidence="3">Sulfur carrier protein FdhD</fullName>
    </recommendedName>
</protein>
<evidence type="ECO:0000256" key="1">
    <source>
        <dbReference type="ARBA" id="ARBA00022490"/>
    </source>
</evidence>
<comment type="caution">
    <text evidence="4">The sequence shown here is derived from an EMBL/GenBank/DDBJ whole genome shotgun (WGS) entry which is preliminary data.</text>
</comment>
<keyword evidence="5" id="KW-1185">Reference proteome</keyword>
<dbReference type="Gene3D" id="3.10.20.10">
    <property type="match status" value="1"/>
</dbReference>
<gene>
    <name evidence="3 4" type="primary">fdhD</name>
    <name evidence="4" type="ORF">GTQ38_15295</name>
</gene>